<dbReference type="RefSeq" id="WP_027123337.1">
    <property type="nucleotide sequence ID" value="NZ_CP103423.1"/>
</dbReference>
<keyword evidence="2 8" id="KW-1003">Cell membrane</keyword>
<dbReference type="Proteomes" id="UP001058364">
    <property type="component" value="Chromosome"/>
</dbReference>
<dbReference type="InterPro" id="IPR035647">
    <property type="entry name" value="EFG_III/V"/>
</dbReference>
<evidence type="ECO:0000256" key="2">
    <source>
        <dbReference type="ARBA" id="ARBA00022475"/>
    </source>
</evidence>
<evidence type="ECO:0000256" key="8">
    <source>
        <dbReference type="HAMAP-Rule" id="MF_00071"/>
    </source>
</evidence>
<feature type="binding site" evidence="8">
    <location>
        <begin position="128"/>
        <end position="131"/>
    </location>
    <ligand>
        <name>GTP</name>
        <dbReference type="ChEBI" id="CHEBI:37565"/>
    </ligand>
</feature>
<dbReference type="Pfam" id="PF06421">
    <property type="entry name" value="LepA_C"/>
    <property type="match status" value="1"/>
</dbReference>
<dbReference type="NCBIfam" id="TIGR00231">
    <property type="entry name" value="small_GTP"/>
    <property type="match status" value="1"/>
</dbReference>
<protein>
    <recommendedName>
        <fullName evidence="8">Elongation factor 4</fullName>
        <shortName evidence="8">EF-4</shortName>
        <ecNumber evidence="8">3.6.5.n1</ecNumber>
    </recommendedName>
    <alternativeName>
        <fullName evidence="8">Ribosomal back-translocase LepA</fullName>
    </alternativeName>
</protein>
<dbReference type="EMBL" id="CP103423">
    <property type="protein sequence ID" value="UWD34244.1"/>
    <property type="molecule type" value="Genomic_DNA"/>
</dbReference>
<comment type="function">
    <text evidence="8">Required for accurate and efficient protein synthesis under certain stress conditions. May act as a fidelity factor of the translation reaction, by catalyzing a one-codon backward translocation of tRNAs on improperly translocated ribosomes. Back-translocation proceeds from a post-translocation (POST) complex to a pre-translocation (PRE) complex, thus giving elongation factor G a second chance to translocate the tRNAs correctly. Binds to ribosomes in a GTP-dependent manner.</text>
</comment>
<organism evidence="10 11">
    <name type="scientific">Mesomycoplasma molare</name>
    <dbReference type="NCBI Taxonomy" id="171288"/>
    <lineage>
        <taxon>Bacteria</taxon>
        <taxon>Bacillati</taxon>
        <taxon>Mycoplasmatota</taxon>
        <taxon>Mycoplasmoidales</taxon>
        <taxon>Metamycoplasmataceae</taxon>
        <taxon>Mesomycoplasma</taxon>
    </lineage>
</organism>
<evidence type="ECO:0000256" key="3">
    <source>
        <dbReference type="ARBA" id="ARBA00022741"/>
    </source>
</evidence>
<dbReference type="GO" id="GO:0003746">
    <property type="term" value="F:translation elongation factor activity"/>
    <property type="evidence" value="ECO:0007669"/>
    <property type="project" value="UniProtKB-KW"/>
</dbReference>
<evidence type="ECO:0000256" key="5">
    <source>
        <dbReference type="ARBA" id="ARBA00022917"/>
    </source>
</evidence>
<keyword evidence="6 8" id="KW-0342">GTP-binding</keyword>
<dbReference type="InterPro" id="IPR013842">
    <property type="entry name" value="LepA_CTD"/>
</dbReference>
<feature type="domain" description="Tr-type G" evidence="9">
    <location>
        <begin position="4"/>
        <end position="181"/>
    </location>
</feature>
<dbReference type="InterPro" id="IPR006297">
    <property type="entry name" value="EF-4"/>
</dbReference>
<reference evidence="10" key="1">
    <citation type="submission" date="2022-08" db="EMBL/GenBank/DDBJ databases">
        <title>Complete genome sequence of Mycoplasma molare type strain H 542.</title>
        <authorList>
            <person name="Spergser J."/>
        </authorList>
    </citation>
    <scope>NUCLEOTIDE SEQUENCE</scope>
    <source>
        <strain evidence="10">H 542</strain>
    </source>
</reference>
<proteinExistence type="inferred from homology"/>
<dbReference type="PANTHER" id="PTHR43512:SF4">
    <property type="entry name" value="TRANSLATION FACTOR GUF1 HOMOLOG, CHLOROPLASTIC"/>
    <property type="match status" value="1"/>
</dbReference>
<dbReference type="InterPro" id="IPR005225">
    <property type="entry name" value="Small_GTP-bd"/>
</dbReference>
<dbReference type="SMART" id="SM00838">
    <property type="entry name" value="EFG_C"/>
    <property type="match status" value="1"/>
</dbReference>
<dbReference type="HAMAP" id="MF_00071">
    <property type="entry name" value="LepA"/>
    <property type="match status" value="1"/>
</dbReference>
<dbReference type="SUPFAM" id="SSF54980">
    <property type="entry name" value="EF-G C-terminal domain-like"/>
    <property type="match status" value="2"/>
</dbReference>
<keyword evidence="10" id="KW-0251">Elongation factor</keyword>
<dbReference type="Pfam" id="PF00009">
    <property type="entry name" value="GTP_EFTU"/>
    <property type="match status" value="1"/>
</dbReference>
<dbReference type="InterPro" id="IPR009000">
    <property type="entry name" value="Transl_B-barrel_sf"/>
</dbReference>
<sequence>MKKENIRNFCIIAHIDHGKSTLADRILEFTGAVSKRELKTQHLDSMELEQERGITIKLNAVQLKYKDYIFHLIDTPGHVDFTYEVSRSLAATEGALLLVDATQGIEAQTLANVYLAIDNNLEIIPIINKIDLPSADPEKVKREIENIIGIPADDSVLISAKTGLNIENVLEAIVSRIPAPKNADDNKPLRALIFDSYFDSYKGVVLLIRVVEGKIKVGDTFTLMSSNKRFHVVELGVRTPNELKKDELVSGEVGWISASIRDAKDISVGDTITLTNNPAKEALPGYKKLKPVVYTGFYPIDSKDYDLLKESLEKISLSDSSITFEPESSKALGFGYRIGFLGMLHMEILQERLEREFNIDLIATAPSVEFHVYKTDESLEIISNPSNLPDPTFIKRIEEPYIKAFVIVPEDYVGSIMELCQNKRGTFIDIEFIDSTRRKVVYELPLVEIIFDFFDRLKSISKGYASFEYDIIGYKESNLVKLDILLNGDKVDALSMIVHKDFAYSKGRELTEKLKEVIPRQSFEVPVQAVIGSKVIARETIKAYRKDVTAKLYGGDPTRRQKLLKKQKEGKKRMKAIGSVEVPQEAFLAILKTDIERKK</sequence>
<dbReference type="CDD" id="cd16260">
    <property type="entry name" value="EF4_III"/>
    <property type="match status" value="1"/>
</dbReference>
<dbReference type="CDD" id="cd03709">
    <property type="entry name" value="lepA_C"/>
    <property type="match status" value="1"/>
</dbReference>
<keyword evidence="4 8" id="KW-0378">Hydrolase</keyword>
<dbReference type="Gene3D" id="3.30.70.2570">
    <property type="entry name" value="Elongation factor 4, C-terminal domain"/>
    <property type="match status" value="1"/>
</dbReference>
<comment type="catalytic activity">
    <reaction evidence="8">
        <text>GTP + H2O = GDP + phosphate + H(+)</text>
        <dbReference type="Rhea" id="RHEA:19669"/>
        <dbReference type="ChEBI" id="CHEBI:15377"/>
        <dbReference type="ChEBI" id="CHEBI:15378"/>
        <dbReference type="ChEBI" id="CHEBI:37565"/>
        <dbReference type="ChEBI" id="CHEBI:43474"/>
        <dbReference type="ChEBI" id="CHEBI:58189"/>
        <dbReference type="EC" id="3.6.5.n1"/>
    </reaction>
</comment>
<dbReference type="InterPro" id="IPR000795">
    <property type="entry name" value="T_Tr_GTP-bd_dom"/>
</dbReference>
<dbReference type="Gene3D" id="3.30.70.240">
    <property type="match status" value="1"/>
</dbReference>
<dbReference type="CDD" id="cd03699">
    <property type="entry name" value="EF4_II"/>
    <property type="match status" value="1"/>
</dbReference>
<dbReference type="InterPro" id="IPR004161">
    <property type="entry name" value="EFTu-like_2"/>
</dbReference>
<dbReference type="NCBIfam" id="TIGR01393">
    <property type="entry name" value="lepA"/>
    <property type="match status" value="1"/>
</dbReference>
<dbReference type="SUPFAM" id="SSF50447">
    <property type="entry name" value="Translation proteins"/>
    <property type="match status" value="1"/>
</dbReference>
<comment type="subcellular location">
    <subcellularLocation>
        <location evidence="8">Cell membrane</location>
        <topology evidence="8">Peripheral membrane protein</topology>
        <orientation evidence="8">Cytoplasmic side</orientation>
    </subcellularLocation>
</comment>
<evidence type="ECO:0000256" key="6">
    <source>
        <dbReference type="ARBA" id="ARBA00023134"/>
    </source>
</evidence>
<evidence type="ECO:0000313" key="10">
    <source>
        <dbReference type="EMBL" id="UWD34244.1"/>
    </source>
</evidence>
<name>A0ABY5TV71_9BACT</name>
<keyword evidence="7 8" id="KW-0472">Membrane</keyword>
<keyword evidence="11" id="KW-1185">Reference proteome</keyword>
<evidence type="ECO:0000256" key="1">
    <source>
        <dbReference type="ARBA" id="ARBA00005454"/>
    </source>
</evidence>
<dbReference type="Gene3D" id="3.30.70.870">
    <property type="entry name" value="Elongation Factor G (Translational Gtpase), domain 3"/>
    <property type="match status" value="1"/>
</dbReference>
<evidence type="ECO:0000259" key="9">
    <source>
        <dbReference type="PROSITE" id="PS51722"/>
    </source>
</evidence>
<dbReference type="InterPro" id="IPR035654">
    <property type="entry name" value="LepA_IV"/>
</dbReference>
<dbReference type="SUPFAM" id="SSF52540">
    <property type="entry name" value="P-loop containing nucleoside triphosphate hydrolases"/>
    <property type="match status" value="1"/>
</dbReference>
<keyword evidence="5 8" id="KW-0648">Protein biosynthesis</keyword>
<comment type="similarity">
    <text evidence="1 8">Belongs to the TRAFAC class translation factor GTPase superfamily. Classic translation factor GTPase family. LepA subfamily.</text>
</comment>
<dbReference type="Gene3D" id="2.40.30.10">
    <property type="entry name" value="Translation factors"/>
    <property type="match status" value="1"/>
</dbReference>
<accession>A0ABY5TV71</accession>
<dbReference type="PRINTS" id="PR00315">
    <property type="entry name" value="ELONGATNFCT"/>
</dbReference>
<evidence type="ECO:0000256" key="7">
    <source>
        <dbReference type="ARBA" id="ARBA00023136"/>
    </source>
</evidence>
<keyword evidence="3 8" id="KW-0547">Nucleotide-binding</keyword>
<dbReference type="EC" id="3.6.5.n1" evidence="8"/>
<dbReference type="InterPro" id="IPR000640">
    <property type="entry name" value="EFG_V-like"/>
</dbReference>
<dbReference type="GO" id="GO:0016787">
    <property type="term" value="F:hydrolase activity"/>
    <property type="evidence" value="ECO:0007669"/>
    <property type="project" value="UniProtKB-KW"/>
</dbReference>
<feature type="binding site" evidence="8">
    <location>
        <begin position="16"/>
        <end position="21"/>
    </location>
    <ligand>
        <name>GTP</name>
        <dbReference type="ChEBI" id="CHEBI:37565"/>
    </ligand>
</feature>
<evidence type="ECO:0000256" key="4">
    <source>
        <dbReference type="ARBA" id="ARBA00022801"/>
    </source>
</evidence>
<dbReference type="PANTHER" id="PTHR43512">
    <property type="entry name" value="TRANSLATION FACTOR GUF1-RELATED"/>
    <property type="match status" value="1"/>
</dbReference>
<dbReference type="CDD" id="cd01890">
    <property type="entry name" value="LepA"/>
    <property type="match status" value="1"/>
</dbReference>
<dbReference type="Pfam" id="PF00679">
    <property type="entry name" value="EFG_C"/>
    <property type="match status" value="1"/>
</dbReference>
<gene>
    <name evidence="8 10" type="primary">lepA</name>
    <name evidence="10" type="ORF">NX772_00210</name>
</gene>
<evidence type="ECO:0000313" key="11">
    <source>
        <dbReference type="Proteomes" id="UP001058364"/>
    </source>
</evidence>
<dbReference type="PROSITE" id="PS00301">
    <property type="entry name" value="G_TR_1"/>
    <property type="match status" value="1"/>
</dbReference>
<dbReference type="Gene3D" id="3.40.50.300">
    <property type="entry name" value="P-loop containing nucleotide triphosphate hydrolases"/>
    <property type="match status" value="1"/>
</dbReference>
<dbReference type="Pfam" id="PF03144">
    <property type="entry name" value="GTP_EFTU_D2"/>
    <property type="match status" value="1"/>
</dbReference>
<dbReference type="InterPro" id="IPR031157">
    <property type="entry name" value="G_TR_CS"/>
</dbReference>
<dbReference type="PROSITE" id="PS51722">
    <property type="entry name" value="G_TR_2"/>
    <property type="match status" value="1"/>
</dbReference>
<dbReference type="InterPro" id="IPR027417">
    <property type="entry name" value="P-loop_NTPase"/>
</dbReference>
<dbReference type="InterPro" id="IPR038363">
    <property type="entry name" value="LepA_C_sf"/>
</dbReference>